<reference evidence="6" key="1">
    <citation type="journal article" date="2019" name="Int. J. Syst. Evol. Microbiol.">
        <title>The Global Catalogue of Microorganisms (GCM) 10K type strain sequencing project: providing services to taxonomists for standard genome sequencing and annotation.</title>
        <authorList>
            <consortium name="The Broad Institute Genomics Platform"/>
            <consortium name="The Broad Institute Genome Sequencing Center for Infectious Disease"/>
            <person name="Wu L."/>
            <person name="Ma J."/>
        </authorList>
    </citation>
    <scope>NUCLEOTIDE SEQUENCE [LARGE SCALE GENOMIC DNA]</scope>
    <source>
        <strain evidence="6">KCTC 52237</strain>
    </source>
</reference>
<gene>
    <name evidence="5" type="ORF">ACFODX_00705</name>
</gene>
<dbReference type="InterPro" id="IPR016181">
    <property type="entry name" value="Acyl_CoA_acyltransferase"/>
</dbReference>
<evidence type="ECO:0000256" key="2">
    <source>
        <dbReference type="ARBA" id="ARBA00023315"/>
    </source>
</evidence>
<dbReference type="PROSITE" id="PS51186">
    <property type="entry name" value="GNAT"/>
    <property type="match status" value="1"/>
</dbReference>
<feature type="domain" description="N-acetyltransferase" evidence="4">
    <location>
        <begin position="1"/>
        <end position="83"/>
    </location>
</feature>
<dbReference type="InterPro" id="IPR051531">
    <property type="entry name" value="N-acetyltransferase"/>
</dbReference>
<proteinExistence type="inferred from homology"/>
<protein>
    <submittedName>
        <fullName evidence="5">GNAT family N-acetyltransferase</fullName>
        <ecNumber evidence="5">2.3.-.-</ecNumber>
    </submittedName>
</protein>
<evidence type="ECO:0000313" key="5">
    <source>
        <dbReference type="EMBL" id="MFC3114056.1"/>
    </source>
</evidence>
<dbReference type="PANTHER" id="PTHR43792:SF8">
    <property type="entry name" value="[RIBOSOMAL PROTEIN US5]-ALANINE N-ACETYLTRANSFERASE"/>
    <property type="match status" value="1"/>
</dbReference>
<comment type="caution">
    <text evidence="5">The sequence shown here is derived from an EMBL/GenBank/DDBJ whole genome shotgun (WGS) entry which is preliminary data.</text>
</comment>
<keyword evidence="1 5" id="KW-0808">Transferase</keyword>
<evidence type="ECO:0000256" key="1">
    <source>
        <dbReference type="ARBA" id="ARBA00022679"/>
    </source>
</evidence>
<sequence length="84" mass="9465">MCSNWVARPHWGKGIASAALKKFTTNLFETTDLSRLYASVMEGNHASAKVLENSGYRLEAVLQKAIYKNASVFNELHYSKVRDE</sequence>
<keyword evidence="6" id="KW-1185">Reference proteome</keyword>
<dbReference type="InterPro" id="IPR000182">
    <property type="entry name" value="GNAT_dom"/>
</dbReference>
<dbReference type="EMBL" id="JBHRTF010000001">
    <property type="protein sequence ID" value="MFC3114056.1"/>
    <property type="molecule type" value="Genomic_DNA"/>
</dbReference>
<evidence type="ECO:0000259" key="4">
    <source>
        <dbReference type="PROSITE" id="PS51186"/>
    </source>
</evidence>
<accession>A0ABV7F934</accession>
<dbReference type="Proteomes" id="UP001595555">
    <property type="component" value="Unassembled WGS sequence"/>
</dbReference>
<comment type="similarity">
    <text evidence="3">Belongs to the acetyltransferase family. RimJ subfamily.</text>
</comment>
<dbReference type="RefSeq" id="WP_378115039.1">
    <property type="nucleotide sequence ID" value="NZ_JBHRTF010000001.1"/>
</dbReference>
<dbReference type="GO" id="GO:0016746">
    <property type="term" value="F:acyltransferase activity"/>
    <property type="evidence" value="ECO:0007669"/>
    <property type="project" value="UniProtKB-KW"/>
</dbReference>
<dbReference type="SUPFAM" id="SSF55729">
    <property type="entry name" value="Acyl-CoA N-acyltransferases (Nat)"/>
    <property type="match status" value="1"/>
</dbReference>
<dbReference type="EC" id="2.3.-.-" evidence="5"/>
<dbReference type="PANTHER" id="PTHR43792">
    <property type="entry name" value="GNAT FAMILY, PUTATIVE (AFU_ORTHOLOGUE AFUA_3G00765)-RELATED-RELATED"/>
    <property type="match status" value="1"/>
</dbReference>
<organism evidence="5 6">
    <name type="scientific">Cellvibrio fontiphilus</name>
    <dbReference type="NCBI Taxonomy" id="1815559"/>
    <lineage>
        <taxon>Bacteria</taxon>
        <taxon>Pseudomonadati</taxon>
        <taxon>Pseudomonadota</taxon>
        <taxon>Gammaproteobacteria</taxon>
        <taxon>Cellvibrionales</taxon>
        <taxon>Cellvibrionaceae</taxon>
        <taxon>Cellvibrio</taxon>
    </lineage>
</organism>
<name>A0ABV7F934_9GAMM</name>
<dbReference type="Pfam" id="PF13302">
    <property type="entry name" value="Acetyltransf_3"/>
    <property type="match status" value="1"/>
</dbReference>
<dbReference type="Gene3D" id="3.40.630.30">
    <property type="match status" value="1"/>
</dbReference>
<keyword evidence="2 5" id="KW-0012">Acyltransferase</keyword>
<evidence type="ECO:0000256" key="3">
    <source>
        <dbReference type="ARBA" id="ARBA00038502"/>
    </source>
</evidence>
<evidence type="ECO:0000313" key="6">
    <source>
        <dbReference type="Proteomes" id="UP001595555"/>
    </source>
</evidence>